<organism evidence="7 8">
    <name type="scientific">Blastocystis sp. subtype 1 (strain ATCC 50177 / NandII)</name>
    <dbReference type="NCBI Taxonomy" id="478820"/>
    <lineage>
        <taxon>Eukaryota</taxon>
        <taxon>Sar</taxon>
        <taxon>Stramenopiles</taxon>
        <taxon>Bigyra</taxon>
        <taxon>Opalozoa</taxon>
        <taxon>Opalinata</taxon>
        <taxon>Blastocystidae</taxon>
        <taxon>Blastocystis</taxon>
    </lineage>
</organism>
<gene>
    <name evidence="7" type="ORF">AV274_2414</name>
</gene>
<dbReference type="EMBL" id="LXWW01000112">
    <property type="protein sequence ID" value="OAO15858.1"/>
    <property type="molecule type" value="Genomic_DNA"/>
</dbReference>
<keyword evidence="4" id="KW-1133">Transmembrane helix</keyword>
<dbReference type="Proteomes" id="UP000078348">
    <property type="component" value="Unassembled WGS sequence"/>
</dbReference>
<evidence type="ECO:0000313" key="7">
    <source>
        <dbReference type="EMBL" id="OAO15858.1"/>
    </source>
</evidence>
<dbReference type="PANTHER" id="PTHR12270:SF52">
    <property type="entry name" value="GLYCOSYLTRANSFERASE-LIKE PROTEIN GNT13-RELATED"/>
    <property type="match status" value="1"/>
</dbReference>
<dbReference type="GO" id="GO:0015020">
    <property type="term" value="F:glucuronosyltransferase activity"/>
    <property type="evidence" value="ECO:0007669"/>
    <property type="project" value="TreeGrafter"/>
</dbReference>
<dbReference type="GO" id="GO:0016020">
    <property type="term" value="C:membrane"/>
    <property type="evidence" value="ECO:0007669"/>
    <property type="project" value="UniProtKB-SubCell"/>
</dbReference>
<name>A0A196SFR8_BLAHN</name>
<dbReference type="AlphaFoldDB" id="A0A196SFR8"/>
<dbReference type="GO" id="GO:0042285">
    <property type="term" value="F:xylosyltransferase activity"/>
    <property type="evidence" value="ECO:0007669"/>
    <property type="project" value="TreeGrafter"/>
</dbReference>
<dbReference type="GO" id="GO:0035269">
    <property type="term" value="P:protein O-linked glycosylation via mannose"/>
    <property type="evidence" value="ECO:0007669"/>
    <property type="project" value="TreeGrafter"/>
</dbReference>
<keyword evidence="2" id="KW-0812">Transmembrane</keyword>
<dbReference type="Pfam" id="PF13896">
    <property type="entry name" value="Glyco_transf_49"/>
    <property type="match status" value="1"/>
</dbReference>
<evidence type="ECO:0000256" key="5">
    <source>
        <dbReference type="ARBA" id="ARBA00023136"/>
    </source>
</evidence>
<proteinExistence type="predicted"/>
<dbReference type="InterPro" id="IPR051292">
    <property type="entry name" value="Xyl/GlcA_transferase"/>
</dbReference>
<evidence type="ECO:0000256" key="6">
    <source>
        <dbReference type="ARBA" id="ARBA00023180"/>
    </source>
</evidence>
<keyword evidence="8" id="KW-1185">Reference proteome</keyword>
<evidence type="ECO:0000256" key="2">
    <source>
        <dbReference type="ARBA" id="ARBA00022692"/>
    </source>
</evidence>
<dbReference type="PANTHER" id="PTHR12270">
    <property type="entry name" value="GLYCOSYLTRANSFERASE-RELATED"/>
    <property type="match status" value="1"/>
</dbReference>
<comment type="caution">
    <text evidence="7">The sequence shown here is derived from an EMBL/GenBank/DDBJ whole genome shotgun (WGS) entry which is preliminary data.</text>
</comment>
<evidence type="ECO:0000256" key="3">
    <source>
        <dbReference type="ARBA" id="ARBA00022968"/>
    </source>
</evidence>
<keyword evidence="3" id="KW-0735">Signal-anchor</keyword>
<protein>
    <submittedName>
        <fullName evidence="7">Glycosyltransferase-like protein LARGE1</fullName>
    </submittedName>
</protein>
<dbReference type="OrthoDB" id="411524at2759"/>
<evidence type="ECO:0000313" key="8">
    <source>
        <dbReference type="Proteomes" id="UP000078348"/>
    </source>
</evidence>
<comment type="subcellular location">
    <subcellularLocation>
        <location evidence="1">Membrane</location>
        <topology evidence="1">Single-pass type II membrane protein</topology>
    </subcellularLocation>
</comment>
<keyword evidence="7" id="KW-0808">Transferase</keyword>
<reference evidence="7 8" key="1">
    <citation type="submission" date="2016-05" db="EMBL/GenBank/DDBJ databases">
        <title>Nuclear genome of Blastocystis sp. subtype 1 NandII.</title>
        <authorList>
            <person name="Gentekaki E."/>
            <person name="Curtis B."/>
            <person name="Stairs C."/>
            <person name="Eme L."/>
            <person name="Herman E."/>
            <person name="Klimes V."/>
            <person name="Arias M.C."/>
            <person name="Elias M."/>
            <person name="Hilliou F."/>
            <person name="Klute M."/>
            <person name="Malik S.-B."/>
            <person name="Pightling A."/>
            <person name="Rachubinski R."/>
            <person name="Salas D."/>
            <person name="Schlacht A."/>
            <person name="Suga H."/>
            <person name="Archibald J."/>
            <person name="Ball S.G."/>
            <person name="Clark G."/>
            <person name="Dacks J."/>
            <person name="Van Der Giezen M."/>
            <person name="Tsaousis A."/>
            <person name="Roger A."/>
        </authorList>
    </citation>
    <scope>NUCLEOTIDE SEQUENCE [LARGE SCALE GENOMIC DNA]</scope>
    <source>
        <strain evidence="8">ATCC 50177 / NandII</strain>
    </source>
</reference>
<accession>A0A196SFR8</accession>
<keyword evidence="6" id="KW-0325">Glycoprotein</keyword>
<sequence>MDDIMSAMSNGSFNRDSAELERSVVKGKQTLSKYQQREVGSVISLYENGRFLKEIKKEDTVAIDSSRIDISLIAIGSLNRVFVASIFSTRWDGPIVFVFYLKKEEEAEFQSLLLRPENAILCTPRIRIIAYVVSEGCFFYTNYPINILRNIGIRNTHTTHFIVLDMDMWMGKNSYQQLLSLPHEVLDSYKTTVVIPAFFHTGWPIVNGTFEEQVNSVRDKIPFTMDELLKCYAEKRCSFQKKNLFTHLYVPTKWINDKTKGVYVDYYNYTCWKNYLQEPYLLVRRNDSLTAFHEAFINYGFNKISFVEMLRREEYRFVLAGKVFAFDLPHLPSRYQKSHATNTKSGNYLTNYYYTQGLLKRTKNHTHILPLCK</sequence>
<evidence type="ECO:0000256" key="4">
    <source>
        <dbReference type="ARBA" id="ARBA00022989"/>
    </source>
</evidence>
<keyword evidence="5" id="KW-0472">Membrane</keyword>
<evidence type="ECO:0000256" key="1">
    <source>
        <dbReference type="ARBA" id="ARBA00004606"/>
    </source>
</evidence>